<feature type="chain" id="PRO_5004030913" evidence="1">
    <location>
        <begin position="26"/>
        <end position="254"/>
    </location>
</feature>
<gene>
    <name evidence="2" type="ORF">MYCFIDRAFT_174684</name>
</gene>
<dbReference type="VEuPathDB" id="FungiDB:MYCFIDRAFT_174684"/>
<reference evidence="2 3" key="1">
    <citation type="journal article" date="2012" name="PLoS Pathog.">
        <title>Diverse lifestyles and strategies of plant pathogenesis encoded in the genomes of eighteen Dothideomycetes fungi.</title>
        <authorList>
            <person name="Ohm R.A."/>
            <person name="Feau N."/>
            <person name="Henrissat B."/>
            <person name="Schoch C.L."/>
            <person name="Horwitz B.A."/>
            <person name="Barry K.W."/>
            <person name="Condon B.J."/>
            <person name="Copeland A.C."/>
            <person name="Dhillon B."/>
            <person name="Glaser F."/>
            <person name="Hesse C.N."/>
            <person name="Kosti I."/>
            <person name="LaButti K."/>
            <person name="Lindquist E.A."/>
            <person name="Lucas S."/>
            <person name="Salamov A.A."/>
            <person name="Bradshaw R.E."/>
            <person name="Ciuffetti L."/>
            <person name="Hamelin R.C."/>
            <person name="Kema G.H.J."/>
            <person name="Lawrence C."/>
            <person name="Scott J.A."/>
            <person name="Spatafora J.W."/>
            <person name="Turgeon B.G."/>
            <person name="de Wit P.J.G.M."/>
            <person name="Zhong S."/>
            <person name="Goodwin S.B."/>
            <person name="Grigoriev I.V."/>
        </authorList>
    </citation>
    <scope>NUCLEOTIDE SEQUENCE [LARGE SCALE GENOMIC DNA]</scope>
    <source>
        <strain evidence="2 3">CIRAD86</strain>
    </source>
</reference>
<evidence type="ECO:0000256" key="1">
    <source>
        <dbReference type="SAM" id="SignalP"/>
    </source>
</evidence>
<keyword evidence="3" id="KW-1185">Reference proteome</keyword>
<dbReference type="Proteomes" id="UP000016932">
    <property type="component" value="Unassembled WGS sequence"/>
</dbReference>
<sequence length="254" mass="28303">MSAAQVCCHLYILRVLVPLWSLVEQKRSGHLQQSHEGFEPHGQVRQKNNNVGIVLRRRSPLLKILLAKTLCPNTQYNQAVSADEGDFVERRRISVQLNMGPMGLKWQEKVSSQHVMDFDCTRTTPDQVGGSREIEFTSPSIAADAEKWVPIPMPHVIVSLDITFSALYTTPSDLSNSAPPRVSAKCRAQATDFVHEHILIYGWPETCSWENMQPSRIGRQSVGVGQLGIACSYLIIYAGTCMRFMSGGTVRPPP</sequence>
<protein>
    <submittedName>
        <fullName evidence="2">Uncharacterized protein</fullName>
    </submittedName>
</protein>
<accession>M2ZW28</accession>
<dbReference type="KEGG" id="pfj:MYCFIDRAFT_174684"/>
<proteinExistence type="predicted"/>
<feature type="signal peptide" evidence="1">
    <location>
        <begin position="1"/>
        <end position="25"/>
    </location>
</feature>
<evidence type="ECO:0000313" key="2">
    <source>
        <dbReference type="EMBL" id="EME83209.1"/>
    </source>
</evidence>
<keyword evidence="1" id="KW-0732">Signal</keyword>
<evidence type="ECO:0000313" key="3">
    <source>
        <dbReference type="Proteomes" id="UP000016932"/>
    </source>
</evidence>
<dbReference type="HOGENOM" id="CLU_1094690_0_0_1"/>
<dbReference type="RefSeq" id="XP_007926506.1">
    <property type="nucleotide sequence ID" value="XM_007928315.1"/>
</dbReference>
<name>M2ZW28_PSEFD</name>
<dbReference type="EMBL" id="KB446558">
    <property type="protein sequence ID" value="EME83209.1"/>
    <property type="molecule type" value="Genomic_DNA"/>
</dbReference>
<organism evidence="2 3">
    <name type="scientific">Pseudocercospora fijiensis (strain CIRAD86)</name>
    <name type="common">Black leaf streak disease fungus</name>
    <name type="synonym">Mycosphaerella fijiensis</name>
    <dbReference type="NCBI Taxonomy" id="383855"/>
    <lineage>
        <taxon>Eukaryota</taxon>
        <taxon>Fungi</taxon>
        <taxon>Dikarya</taxon>
        <taxon>Ascomycota</taxon>
        <taxon>Pezizomycotina</taxon>
        <taxon>Dothideomycetes</taxon>
        <taxon>Dothideomycetidae</taxon>
        <taxon>Mycosphaerellales</taxon>
        <taxon>Mycosphaerellaceae</taxon>
        <taxon>Pseudocercospora</taxon>
    </lineage>
</organism>
<dbReference type="AlphaFoldDB" id="M2ZW28"/>
<dbReference type="GeneID" id="19333233"/>